<dbReference type="Proteomes" id="UP000053864">
    <property type="component" value="Unassembled WGS sequence"/>
</dbReference>
<feature type="region of interest" description="Disordered" evidence="1">
    <location>
        <begin position="204"/>
        <end position="310"/>
    </location>
</feature>
<feature type="compositionally biased region" description="Basic and acidic residues" evidence="1">
    <location>
        <begin position="235"/>
        <end position="255"/>
    </location>
</feature>
<organism evidence="2">
    <name type="scientific">Phytophthora nicotianae</name>
    <name type="common">Potato buckeye rot agent</name>
    <name type="synonym">Phytophthora parasitica</name>
    <dbReference type="NCBI Taxonomy" id="4792"/>
    <lineage>
        <taxon>Eukaryota</taxon>
        <taxon>Sar</taxon>
        <taxon>Stramenopiles</taxon>
        <taxon>Oomycota</taxon>
        <taxon>Peronosporomycetes</taxon>
        <taxon>Peronosporales</taxon>
        <taxon>Peronosporaceae</taxon>
        <taxon>Phytophthora</taxon>
    </lineage>
</organism>
<evidence type="ECO:0000313" key="2">
    <source>
        <dbReference type="EMBL" id="ETL38296.1"/>
    </source>
</evidence>
<feature type="compositionally biased region" description="Polar residues" evidence="1">
    <location>
        <begin position="256"/>
        <end position="266"/>
    </location>
</feature>
<reference evidence="2" key="1">
    <citation type="submission" date="2013-11" db="EMBL/GenBank/DDBJ databases">
        <title>The Genome Sequence of Phytophthora parasitica CJ05E6.</title>
        <authorList>
            <consortium name="The Broad Institute Genomics Platform"/>
            <person name="Russ C."/>
            <person name="Tyler B."/>
            <person name="Panabieres F."/>
            <person name="Shan W."/>
            <person name="Tripathy S."/>
            <person name="Grunwald N."/>
            <person name="Machado M."/>
            <person name="Johnson C.S."/>
            <person name="Arredondo F."/>
            <person name="Hong C."/>
            <person name="Coffey M."/>
            <person name="Young S.K."/>
            <person name="Zeng Q."/>
            <person name="Gargeya S."/>
            <person name="Fitzgerald M."/>
            <person name="Abouelleil A."/>
            <person name="Alvarado L."/>
            <person name="Chapman S.B."/>
            <person name="Gainer-Dewar J."/>
            <person name="Goldberg J."/>
            <person name="Griggs A."/>
            <person name="Gujja S."/>
            <person name="Hansen M."/>
            <person name="Howarth C."/>
            <person name="Imamovic A."/>
            <person name="Ireland A."/>
            <person name="Larimer J."/>
            <person name="McCowan C."/>
            <person name="Murphy C."/>
            <person name="Pearson M."/>
            <person name="Poon T.W."/>
            <person name="Priest M."/>
            <person name="Roberts A."/>
            <person name="Saif S."/>
            <person name="Shea T."/>
            <person name="Sykes S."/>
            <person name="Wortman J."/>
            <person name="Nusbaum C."/>
            <person name="Birren B."/>
        </authorList>
    </citation>
    <scope>NUCLEOTIDE SEQUENCE [LARGE SCALE GENOMIC DNA]</scope>
    <source>
        <strain evidence="2">CJ05E6</strain>
    </source>
</reference>
<protein>
    <submittedName>
        <fullName evidence="2">Uncharacterized protein</fullName>
    </submittedName>
</protein>
<dbReference type="AlphaFoldDB" id="W2IW03"/>
<proteinExistence type="predicted"/>
<dbReference type="EMBL" id="KI673326">
    <property type="protein sequence ID" value="ETL38296.1"/>
    <property type="molecule type" value="Genomic_DNA"/>
</dbReference>
<evidence type="ECO:0000256" key="1">
    <source>
        <dbReference type="SAM" id="MobiDB-lite"/>
    </source>
</evidence>
<name>W2IW03_PHYNI</name>
<dbReference type="VEuPathDB" id="FungiDB:PPTG_01861"/>
<gene>
    <name evidence="2" type="ORF">L916_10108</name>
</gene>
<sequence>MPQTVVLLYPSDIPDLGLDFPRYGIVSSRGRAMKTVRGLPRADDGEEVTTSVAPATVTSRQVPEDELTNERPGLALFRPGTVISNDTTHHGQVTAYNNGVYEFLTSSGPLEVPYDEFQEVAPAIAIFIVASRQNRQRATKAVLKLLAGVVSRTSMPRTDDQVPWKCPRSGIDKQLEVGQVVEFAFYKDGNRAAPASVNLGETYFDIPEPRRSQRRMDSRSTVPARPSSPALRSARPFERRMASPDRLRDLLHESARSSQPTTTSRLPDNVDEEDVFGSEPATRFTDLLAALASDEHPPPPPQNIVESRPL</sequence>
<feature type="compositionally biased region" description="Basic and acidic residues" evidence="1">
    <location>
        <begin position="207"/>
        <end position="218"/>
    </location>
</feature>
<accession>W2IW03</accession>